<accession>A0A5B8MIL6</accession>
<sequence>MKGGDDGEEELFSALSERGGGRDKIFRFGDLPGRLQTSLIRVLLEPLLLKSERGKKKVGRGERTDLWVSAIRCFRFFSRPRGDAYSTCQSACLCRMLVASGASLSVKASQNLMGMMKAVFVEATKQQEQRNSVTLGMVVEVAAACLALPAHENIPLLYSIVYNSDIIAEMRKHDGLLSSSHSSQPAFRLLEQTSNFFSSLVDSLGAKQLDLKQVQEIIASNVGEWARAVPPALPPVEISCLLEEHHDGQIYFTVFDSSTSSTIHFAHESKAKVGTLALDLDDSDRSQATAFADLV</sequence>
<dbReference type="AlphaFoldDB" id="A0A5B8MIL6"/>
<organism evidence="1 2">
    <name type="scientific">Chloropicon primus</name>
    <dbReference type="NCBI Taxonomy" id="1764295"/>
    <lineage>
        <taxon>Eukaryota</taxon>
        <taxon>Viridiplantae</taxon>
        <taxon>Chlorophyta</taxon>
        <taxon>Chloropicophyceae</taxon>
        <taxon>Chloropicales</taxon>
        <taxon>Chloropicaceae</taxon>
        <taxon>Chloropicon</taxon>
    </lineage>
</organism>
<gene>
    <name evidence="1" type="ORF">A3770_04p28440</name>
</gene>
<protein>
    <submittedName>
        <fullName evidence="1">Uncharacterized protein</fullName>
    </submittedName>
</protein>
<keyword evidence="2" id="KW-1185">Reference proteome</keyword>
<proteinExistence type="predicted"/>
<evidence type="ECO:0000313" key="2">
    <source>
        <dbReference type="Proteomes" id="UP000316726"/>
    </source>
</evidence>
<reference evidence="1 2" key="1">
    <citation type="submission" date="2018-07" db="EMBL/GenBank/DDBJ databases">
        <title>The complete nuclear genome of the prasinophyte Chloropicon primus (CCMP1205).</title>
        <authorList>
            <person name="Pombert J.-F."/>
            <person name="Otis C."/>
            <person name="Turmel M."/>
            <person name="Lemieux C."/>
        </authorList>
    </citation>
    <scope>NUCLEOTIDE SEQUENCE [LARGE SCALE GENOMIC DNA]</scope>
    <source>
        <strain evidence="1 2">CCMP1205</strain>
    </source>
</reference>
<name>A0A5B8MIL6_9CHLO</name>
<evidence type="ECO:0000313" key="1">
    <source>
        <dbReference type="EMBL" id="QDZ20326.1"/>
    </source>
</evidence>
<dbReference type="EMBL" id="CP031037">
    <property type="protein sequence ID" value="QDZ20326.1"/>
    <property type="molecule type" value="Genomic_DNA"/>
</dbReference>
<dbReference type="Proteomes" id="UP000316726">
    <property type="component" value="Chromosome 4"/>
</dbReference>
<dbReference type="Pfam" id="PF09742">
    <property type="entry name" value="Dymeclin"/>
    <property type="match status" value="1"/>
</dbReference>